<accession>A0A6S6XSE5</accession>
<evidence type="ECO:0000256" key="1">
    <source>
        <dbReference type="ARBA" id="ARBA00023002"/>
    </source>
</evidence>
<proteinExistence type="predicted"/>
<dbReference type="EMBL" id="LR778301">
    <property type="protein sequence ID" value="CAB1368908.1"/>
    <property type="molecule type" value="Genomic_DNA"/>
</dbReference>
<keyword evidence="3" id="KW-1185">Reference proteome</keyword>
<organism evidence="2 3">
    <name type="scientific">Denitratisoma oestradiolicum</name>
    <dbReference type="NCBI Taxonomy" id="311182"/>
    <lineage>
        <taxon>Bacteria</taxon>
        <taxon>Pseudomonadati</taxon>
        <taxon>Pseudomonadota</taxon>
        <taxon>Betaproteobacteria</taxon>
        <taxon>Nitrosomonadales</taxon>
        <taxon>Sterolibacteriaceae</taxon>
        <taxon>Denitratisoma</taxon>
    </lineage>
</organism>
<dbReference type="KEGG" id="doe:DENOEST_1743"/>
<dbReference type="InterPro" id="IPR012349">
    <property type="entry name" value="Split_barrel_FMN-bd"/>
</dbReference>
<dbReference type="InterPro" id="IPR052019">
    <property type="entry name" value="F420H2_bilvrd_red/Heme_oxyg"/>
</dbReference>
<dbReference type="NCBIfam" id="TIGR03666">
    <property type="entry name" value="Rv2061_F420"/>
    <property type="match status" value="1"/>
</dbReference>
<dbReference type="GO" id="GO:0016627">
    <property type="term" value="F:oxidoreductase activity, acting on the CH-CH group of donors"/>
    <property type="evidence" value="ECO:0007669"/>
    <property type="project" value="TreeGrafter"/>
</dbReference>
<dbReference type="Gene3D" id="2.30.110.10">
    <property type="entry name" value="Electron Transport, Fmn-binding Protein, Chain A"/>
    <property type="match status" value="1"/>
</dbReference>
<dbReference type="GO" id="GO:0005829">
    <property type="term" value="C:cytosol"/>
    <property type="evidence" value="ECO:0007669"/>
    <property type="project" value="TreeGrafter"/>
</dbReference>
<protein>
    <submittedName>
        <fullName evidence="2">PPOX class F420-dependent enzyme</fullName>
    </submittedName>
</protein>
<dbReference type="AlphaFoldDB" id="A0A6S6XSE5"/>
<dbReference type="InterPro" id="IPR019965">
    <property type="entry name" value="PPOX_F420-dep_Rv2061_put"/>
</dbReference>
<dbReference type="Proteomes" id="UP000515733">
    <property type="component" value="Chromosome"/>
</dbReference>
<sequence>MSQTLDTARYLNLETFRRNGTAVATPVWFAPHGSRAGVFYIFSAQEVGKVKRLRLSPRARVAPCNVRGRVLGEWQTARAYLVDEAEECRNAYADLYRKYGWQIAMTDFFSRLSGRIHKRQIIRIETDQTGNSPST</sequence>
<reference evidence="2 3" key="1">
    <citation type="submission" date="2020-03" db="EMBL/GenBank/DDBJ databases">
        <authorList>
            <consortium name="Genoscope - CEA"/>
            <person name="William W."/>
        </authorList>
    </citation>
    <scope>NUCLEOTIDE SEQUENCE [LARGE SCALE GENOMIC DNA]</scope>
    <source>
        <strain evidence="3">DSM 16959</strain>
    </source>
</reference>
<keyword evidence="1" id="KW-0560">Oxidoreductase</keyword>
<dbReference type="PANTHER" id="PTHR35176">
    <property type="entry name" value="HEME OXYGENASE HI_0854-RELATED"/>
    <property type="match status" value="1"/>
</dbReference>
<gene>
    <name evidence="2" type="ORF">DENOEST_1743</name>
</gene>
<dbReference type="PANTHER" id="PTHR35176:SF11">
    <property type="entry name" value="PYRIDOXAMINE 5'-PHOSPHATE OXIDASE FAMILY PROTEIN"/>
    <property type="match status" value="1"/>
</dbReference>
<dbReference type="RefSeq" id="WP_197970558.1">
    <property type="nucleotide sequence ID" value="NZ_LR778301.1"/>
</dbReference>
<evidence type="ECO:0000313" key="3">
    <source>
        <dbReference type="Proteomes" id="UP000515733"/>
    </source>
</evidence>
<evidence type="ECO:0000313" key="2">
    <source>
        <dbReference type="EMBL" id="CAB1368908.1"/>
    </source>
</evidence>
<name>A0A6S6XSE5_9PROT</name>
<dbReference type="GO" id="GO:0070967">
    <property type="term" value="F:coenzyme F420 binding"/>
    <property type="evidence" value="ECO:0007669"/>
    <property type="project" value="TreeGrafter"/>
</dbReference>
<dbReference type="SUPFAM" id="SSF50475">
    <property type="entry name" value="FMN-binding split barrel"/>
    <property type="match status" value="1"/>
</dbReference>